<proteinExistence type="inferred from homology"/>
<comment type="similarity">
    <text evidence="3">Belongs to the glycosyltransferase 1 family. Bacterial/plant glycogen synthase subfamily.</text>
</comment>
<dbReference type="Pfam" id="PF08323">
    <property type="entry name" value="Glyco_transf_5"/>
    <property type="match status" value="1"/>
</dbReference>
<dbReference type="SUPFAM" id="SSF53756">
    <property type="entry name" value="UDP-Glycosyltransferase/glycogen phosphorylase"/>
    <property type="match status" value="1"/>
</dbReference>
<evidence type="ECO:0000256" key="7">
    <source>
        <dbReference type="ARBA" id="ARBA00022922"/>
    </source>
</evidence>
<dbReference type="InterPro" id="IPR013534">
    <property type="entry name" value="Starch_synth_cat_dom"/>
</dbReference>
<dbReference type="Gene3D" id="3.40.50.2000">
    <property type="entry name" value="Glycogen Phosphorylase B"/>
    <property type="match status" value="2"/>
</dbReference>
<keyword evidence="7" id="KW-0750">Starch biosynthesis</keyword>
<organism evidence="12 13">
    <name type="scientific">Prunus yedoensis var. nudiflora</name>
    <dbReference type="NCBI Taxonomy" id="2094558"/>
    <lineage>
        <taxon>Eukaryota</taxon>
        <taxon>Viridiplantae</taxon>
        <taxon>Streptophyta</taxon>
        <taxon>Embryophyta</taxon>
        <taxon>Tracheophyta</taxon>
        <taxon>Spermatophyta</taxon>
        <taxon>Magnoliopsida</taxon>
        <taxon>eudicotyledons</taxon>
        <taxon>Gunneridae</taxon>
        <taxon>Pentapetalae</taxon>
        <taxon>rosids</taxon>
        <taxon>fabids</taxon>
        <taxon>Rosales</taxon>
        <taxon>Rosaceae</taxon>
        <taxon>Amygdaloideae</taxon>
        <taxon>Amygdaleae</taxon>
        <taxon>Prunus</taxon>
    </lineage>
</organism>
<keyword evidence="13" id="KW-1185">Reference proteome</keyword>
<comment type="caution">
    <text evidence="12">The sequence shown here is derived from an EMBL/GenBank/DDBJ whole genome shotgun (WGS) entry which is preliminary data.</text>
</comment>
<evidence type="ECO:0000256" key="8">
    <source>
        <dbReference type="ARBA" id="ARBA00022946"/>
    </source>
</evidence>
<keyword evidence="9" id="KW-0175">Coiled coil</keyword>
<evidence type="ECO:0000256" key="9">
    <source>
        <dbReference type="SAM" id="Coils"/>
    </source>
</evidence>
<dbReference type="OrthoDB" id="2018403at2759"/>
<evidence type="ECO:0000256" key="5">
    <source>
        <dbReference type="ARBA" id="ARBA00022676"/>
    </source>
</evidence>
<keyword evidence="6" id="KW-0808">Transferase</keyword>
<feature type="compositionally biased region" description="Acidic residues" evidence="10">
    <location>
        <begin position="79"/>
        <end position="93"/>
    </location>
</feature>
<dbReference type="Proteomes" id="UP000250321">
    <property type="component" value="Unassembled WGS sequence"/>
</dbReference>
<dbReference type="InterPro" id="IPR011835">
    <property type="entry name" value="GS/SS"/>
</dbReference>
<dbReference type="PANTHER" id="PTHR46083:SF2">
    <property type="entry name" value="STARCH SYNTHASE 4, CHLOROPLASTIC_AMYLOPLASTIC-RELATED"/>
    <property type="match status" value="1"/>
</dbReference>
<comment type="catalytic activity">
    <reaction evidence="1">
        <text>[(1-&gt;4)-alpha-D-glucosyl](n) + ADP-alpha-D-glucose = [(1-&gt;4)-alpha-D-glucosyl](n+1) + ADP + H(+)</text>
        <dbReference type="Rhea" id="RHEA:18189"/>
        <dbReference type="Rhea" id="RHEA-COMP:9584"/>
        <dbReference type="Rhea" id="RHEA-COMP:9587"/>
        <dbReference type="ChEBI" id="CHEBI:15378"/>
        <dbReference type="ChEBI" id="CHEBI:15444"/>
        <dbReference type="ChEBI" id="CHEBI:57498"/>
        <dbReference type="ChEBI" id="CHEBI:456216"/>
        <dbReference type="EC" id="2.4.1.21"/>
    </reaction>
</comment>
<evidence type="ECO:0000256" key="6">
    <source>
        <dbReference type="ARBA" id="ARBA00022679"/>
    </source>
</evidence>
<reference evidence="12 13" key="1">
    <citation type="submission" date="2018-02" db="EMBL/GenBank/DDBJ databases">
        <title>Draft genome of wild Prunus yedoensis var. nudiflora.</title>
        <authorList>
            <person name="Baek S."/>
            <person name="Kim J.-H."/>
            <person name="Choi K."/>
            <person name="Kim G.-B."/>
            <person name="Cho A."/>
            <person name="Jang H."/>
            <person name="Shin C.-H."/>
            <person name="Yu H.-J."/>
            <person name="Mun J.-H."/>
        </authorList>
    </citation>
    <scope>NUCLEOTIDE SEQUENCE [LARGE SCALE GENOMIC DNA]</scope>
    <source>
        <strain evidence="13">cv. Jeju island</strain>
        <tissue evidence="12">Leaf</tissue>
    </source>
</reference>
<evidence type="ECO:0000313" key="12">
    <source>
        <dbReference type="EMBL" id="PQM37332.1"/>
    </source>
</evidence>
<keyword evidence="5" id="KW-0328">Glycosyltransferase</keyword>
<dbReference type="UniPathway" id="UPA00152"/>
<evidence type="ECO:0000256" key="2">
    <source>
        <dbReference type="ARBA" id="ARBA00004727"/>
    </source>
</evidence>
<evidence type="ECO:0000256" key="10">
    <source>
        <dbReference type="SAM" id="MobiDB-lite"/>
    </source>
</evidence>
<feature type="region of interest" description="Disordered" evidence="10">
    <location>
        <begin position="62"/>
        <end position="97"/>
    </location>
</feature>
<feature type="domain" description="Starch synthase catalytic" evidence="11">
    <location>
        <begin position="449"/>
        <end position="689"/>
    </location>
</feature>
<comment type="pathway">
    <text evidence="2">Glycan biosynthesis; starch biosynthesis.</text>
</comment>
<evidence type="ECO:0000259" key="11">
    <source>
        <dbReference type="Pfam" id="PF08323"/>
    </source>
</evidence>
<dbReference type="NCBIfam" id="NF001905">
    <property type="entry name" value="PRK00654.2-4"/>
    <property type="match status" value="1"/>
</dbReference>
<evidence type="ECO:0000256" key="4">
    <source>
        <dbReference type="ARBA" id="ARBA00012588"/>
    </source>
</evidence>
<protein>
    <recommendedName>
        <fullName evidence="4">starch synthase</fullName>
        <ecNumber evidence="4">2.4.1.21</ecNumber>
    </recommendedName>
</protein>
<feature type="coiled-coil region" evidence="9">
    <location>
        <begin position="147"/>
        <end position="364"/>
    </location>
</feature>
<dbReference type="NCBIfam" id="TIGR02095">
    <property type="entry name" value="glgA"/>
    <property type="match status" value="1"/>
</dbReference>
<dbReference type="GO" id="GO:0004373">
    <property type="term" value="F:alpha-1,4-glucan glucosyltransferase (UDP-glucose donor) activity"/>
    <property type="evidence" value="ECO:0007669"/>
    <property type="project" value="InterPro"/>
</dbReference>
<dbReference type="GO" id="GO:0019252">
    <property type="term" value="P:starch biosynthetic process"/>
    <property type="evidence" value="ECO:0007669"/>
    <property type="project" value="UniProtKB-UniPathway"/>
</dbReference>
<dbReference type="FunFam" id="3.40.50.2000:FF:000260">
    <property type="entry name" value="Starch synthase, chloroplastic/amyloplastic"/>
    <property type="match status" value="1"/>
</dbReference>
<dbReference type="GO" id="GO:0009011">
    <property type="term" value="F:alpha-1,4-glucan glucosyltransferase (ADP-glucose donor) activity"/>
    <property type="evidence" value="ECO:0007669"/>
    <property type="project" value="UniProtKB-EC"/>
</dbReference>
<keyword evidence="8" id="KW-0809">Transit peptide</keyword>
<evidence type="ECO:0000313" key="13">
    <source>
        <dbReference type="Proteomes" id="UP000250321"/>
    </source>
</evidence>
<dbReference type="AlphaFoldDB" id="A0A314UKW8"/>
<dbReference type="PANTHER" id="PTHR46083">
    <property type="match status" value="1"/>
</dbReference>
<gene>
    <name evidence="12" type="ORF">Pyn_39696</name>
</gene>
<dbReference type="Pfam" id="PF13692">
    <property type="entry name" value="Glyco_trans_1_4"/>
    <property type="match status" value="1"/>
</dbReference>
<evidence type="ECO:0000256" key="1">
    <source>
        <dbReference type="ARBA" id="ARBA00001478"/>
    </source>
</evidence>
<dbReference type="EC" id="2.4.1.21" evidence="4"/>
<dbReference type="STRING" id="2094558.A0A314UKW8"/>
<dbReference type="CDD" id="cd03791">
    <property type="entry name" value="GT5_Glycogen_synthase_DULL1-like"/>
    <property type="match status" value="1"/>
</dbReference>
<name>A0A314UKW8_PRUYE</name>
<accession>A0A314UKW8</accession>
<dbReference type="EMBL" id="PJQY01003463">
    <property type="protein sequence ID" value="PQM37332.1"/>
    <property type="molecule type" value="Genomic_DNA"/>
</dbReference>
<dbReference type="HAMAP" id="MF_00484">
    <property type="entry name" value="Glycogen_synth"/>
    <property type="match status" value="1"/>
</dbReference>
<evidence type="ECO:0000256" key="3">
    <source>
        <dbReference type="ARBA" id="ARBA00010281"/>
    </source>
</evidence>
<sequence length="954" mass="107958">MAVRLTTWFVSQGISISGSSSNSKRSNSNSRFSFHYSPASSCKLRHRNLSCNCVNKRQKLKKKNAVEQSSATTDFQFNSDDDFQFNKDDDSESESASVGIAPVLNPESVSDDEAHANNANDSISNALVPSDQTNPSAYNTQDLVGMIRNAEKNIHLLNRARVNALQDLDKILGEKEALQGEMNALEMKLAETDARIRVAAQEKIKVELLGDQLDKMRNEMRLNGGGAERESALKELESKLSVSQEDVSKLSNLKVECKGLWEKVENLQLLLDKATKQADQAIIVLQQNQEIRKKVDKLEESLEEANVYKQSSEKMQQYNELMQQKIKLMEERLQKSDEEIHSYVQLYQESVEEFQDTLNTLKEESKRRALDEPVDDMPWEFWSRLLLIIDGWLFENKISIDDAKVLREMVWKRDRRIHDSYMACKEKNVHEAVSTFLRLTSSQTSPGLHVVHIAAEMAPVAKVGGLGDVVAGLGKALQKKGHLVEIVIPKYDCMQYDFVRDLRALDVVLESYFDGRLFKSKVWVGTVEGLPVYFIEPLHPDRFFWRGQFLGERDDFKRFSFFSRAALELLLQSGKKPDIIHCHDWQTAFVAPLYWDLYAPKGLNSARICFTCHNFEYQGTAPASELGSCGLDVNQLKRPDRMQDNSSHDRINAVKGAVVFSNIVTTVSPTYAQEVRTAEGGHGLHSTLNFHSKKFIGILNGIDADAWNPATDTHLKVQYNANDLQGKAENKEDIRRNLGLSSADVRRPLVGCITRLVPQKGVHLIRHAIYRTLELGGQFVLLGSSPVHHIQREFEGIANHIFENHDHIRLILKYDDSLSHSIFAASDMFIIPSIFEPCGLTQMIAMRYGSIPIVRKTGGLNDSVFDVDDDTIPVQFRNGYSFLSADERGVNGALERAFDLYTSKPDSWQQLVEKVMKWISVGTLRHHSTKNSTPSLWPEQGQQLTLKQYDSLLS</sequence>